<dbReference type="PANTHER" id="PTHR19328">
    <property type="entry name" value="HEDGEHOG-INTERACTING PROTEIN"/>
    <property type="match status" value="1"/>
</dbReference>
<keyword evidence="4" id="KW-1185">Reference proteome</keyword>
<evidence type="ECO:0000313" key="4">
    <source>
        <dbReference type="Proteomes" id="UP000321085"/>
    </source>
</evidence>
<comment type="caution">
    <text evidence="3">The sequence shown here is derived from an EMBL/GenBank/DDBJ whole genome shotgun (WGS) entry which is preliminary data.</text>
</comment>
<dbReference type="PANTHER" id="PTHR19328:SF53">
    <property type="entry name" value="MEMBRANE PROTEIN"/>
    <property type="match status" value="1"/>
</dbReference>
<sequence length="465" mass="50525">MVSPGKGSFFGEAVVRAAAILTSLPLAFVLLAPLHAQEVRTGADAFGTWQRDAPGVGRHIRPADLPPPSHHQNDPEAPDFERLPKVVDAPQGKMPDVPQGFTVQVVARDLNKPRVIRIAPNGDVFVAESGSGRVLVFAAEAARGGSAIPQVFAENLDRPFGIIFYPQAEPRYVYVAAANQVVRYPYRSGDRKARGPAEVIIADIPTKRHWTRDLAVSRDGQRLFVSIGSASNVAAGMPNKSPEETKSFEKTHGLGAAWGEEENRAVVRVFDPEGGSVRNFATGLRNCSGMAIQPGTDTLWCTGNERDHLGPNLVPDFLTTVREGGFYGWPWYYTGGNEDPAHAGERPDLKDKVLVPDVLLQPHSSTMQIAFYDADAFPAEYHGDAFATMRGSWNREDRTGYKVVRARIRDGKPTGVYEDFMTGFVLDKDTVWGRPTGLAVAPDGTLLVSDDANGTIFRVAYGGSK</sequence>
<feature type="domain" description="Pyrroloquinoline quinone-dependent pyranose dehydrogenase beta-propeller" evidence="2">
    <location>
        <begin position="352"/>
        <end position="459"/>
    </location>
</feature>
<dbReference type="InterPro" id="IPR011041">
    <property type="entry name" value="Quinoprot_gluc/sorb_DH_b-prop"/>
</dbReference>
<dbReference type="EMBL" id="BJYU01000015">
    <property type="protein sequence ID" value="GEO13728.1"/>
    <property type="molecule type" value="Genomic_DNA"/>
</dbReference>
<dbReference type="InterPro" id="IPR011042">
    <property type="entry name" value="6-blade_b-propeller_TolB-like"/>
</dbReference>
<dbReference type="InterPro" id="IPR054539">
    <property type="entry name" value="Beta-prop_PDH"/>
</dbReference>
<feature type="region of interest" description="Disordered" evidence="1">
    <location>
        <begin position="56"/>
        <end position="78"/>
    </location>
</feature>
<dbReference type="Pfam" id="PF22807">
    <property type="entry name" value="TrAA12"/>
    <property type="match status" value="2"/>
</dbReference>
<gene>
    <name evidence="3" type="ORF">MAE02_14240</name>
</gene>
<dbReference type="SUPFAM" id="SSF50952">
    <property type="entry name" value="Soluble quinoprotein glucose dehydrogenase"/>
    <property type="match status" value="1"/>
</dbReference>
<protein>
    <submittedName>
        <fullName evidence="3">Sorbosone dehydrogenase</fullName>
    </submittedName>
</protein>
<dbReference type="Proteomes" id="UP000321085">
    <property type="component" value="Unassembled WGS sequence"/>
</dbReference>
<dbReference type="AlphaFoldDB" id="A0A512BP42"/>
<dbReference type="RefSeq" id="WP_245439441.1">
    <property type="nucleotide sequence ID" value="NZ_QOIO01000017.1"/>
</dbReference>
<reference evidence="3 4" key="1">
    <citation type="submission" date="2019-07" db="EMBL/GenBank/DDBJ databases">
        <title>Whole genome shotgun sequence of Microvirga aerophila NBRC 106136.</title>
        <authorList>
            <person name="Hosoyama A."/>
            <person name="Uohara A."/>
            <person name="Ohji S."/>
            <person name="Ichikawa N."/>
        </authorList>
    </citation>
    <scope>NUCLEOTIDE SEQUENCE [LARGE SCALE GENOMIC DNA]</scope>
    <source>
        <strain evidence="3 4">NBRC 106136</strain>
    </source>
</reference>
<proteinExistence type="predicted"/>
<evidence type="ECO:0000259" key="2">
    <source>
        <dbReference type="Pfam" id="PF22807"/>
    </source>
</evidence>
<feature type="domain" description="Pyrroloquinoline quinone-dependent pyranose dehydrogenase beta-propeller" evidence="2">
    <location>
        <begin position="96"/>
        <end position="309"/>
    </location>
</feature>
<name>A0A512BP42_9HYPH</name>
<dbReference type="Gene3D" id="2.120.10.30">
    <property type="entry name" value="TolB, C-terminal domain"/>
    <property type="match status" value="1"/>
</dbReference>
<organism evidence="3 4">
    <name type="scientific">Microvirga aerophila</name>
    <dbReference type="NCBI Taxonomy" id="670291"/>
    <lineage>
        <taxon>Bacteria</taxon>
        <taxon>Pseudomonadati</taxon>
        <taxon>Pseudomonadota</taxon>
        <taxon>Alphaproteobacteria</taxon>
        <taxon>Hyphomicrobiales</taxon>
        <taxon>Methylobacteriaceae</taxon>
        <taxon>Microvirga</taxon>
    </lineage>
</organism>
<accession>A0A512BP42</accession>
<evidence type="ECO:0000313" key="3">
    <source>
        <dbReference type="EMBL" id="GEO13728.1"/>
    </source>
</evidence>
<evidence type="ECO:0000256" key="1">
    <source>
        <dbReference type="SAM" id="MobiDB-lite"/>
    </source>
</evidence>